<evidence type="ECO:0000313" key="5">
    <source>
        <dbReference type="EMBL" id="KIK22111.1"/>
    </source>
</evidence>
<reference evidence="5 6" key="1">
    <citation type="submission" date="2014-04" db="EMBL/GenBank/DDBJ databases">
        <authorList>
            <consortium name="DOE Joint Genome Institute"/>
            <person name="Kuo A."/>
            <person name="Kohler A."/>
            <person name="Costa M.D."/>
            <person name="Nagy L.G."/>
            <person name="Floudas D."/>
            <person name="Copeland A."/>
            <person name="Barry K.W."/>
            <person name="Cichocki N."/>
            <person name="Veneault-Fourrey C."/>
            <person name="LaButti K."/>
            <person name="Lindquist E.A."/>
            <person name="Lipzen A."/>
            <person name="Lundell T."/>
            <person name="Morin E."/>
            <person name="Murat C."/>
            <person name="Sun H."/>
            <person name="Tunlid A."/>
            <person name="Henrissat B."/>
            <person name="Grigoriev I.V."/>
            <person name="Hibbett D.S."/>
            <person name="Martin F."/>
            <person name="Nordberg H.P."/>
            <person name="Cantor M.N."/>
            <person name="Hua S.X."/>
        </authorList>
    </citation>
    <scope>NUCLEOTIDE SEQUENCE [LARGE SCALE GENOMIC DNA]</scope>
    <source>
        <strain evidence="5 6">441</strain>
    </source>
</reference>
<protein>
    <recommendedName>
        <fullName evidence="4">Crinkler effector protein N-terminal domain-containing protein</fullName>
    </recommendedName>
</protein>
<sequence>WIHGDDVDDVFPVKIRREADVADLKDALKLKRSTAFMDVNAANLKLYSLLVPSGVDHSDELGKWRLRGKMPLHPTQKLSSAFPRTQEGLWVVVVIHRAP</sequence>
<proteinExistence type="predicted"/>
<dbReference type="EMBL" id="KN833743">
    <property type="protein sequence ID" value="KIK22111.1"/>
    <property type="molecule type" value="Genomic_DNA"/>
</dbReference>
<evidence type="ECO:0000313" key="6">
    <source>
        <dbReference type="Proteomes" id="UP000054018"/>
    </source>
</evidence>
<feature type="non-terminal residue" evidence="5">
    <location>
        <position position="1"/>
    </location>
</feature>
<evidence type="ECO:0000259" key="4">
    <source>
        <dbReference type="Pfam" id="PF20147"/>
    </source>
</evidence>
<evidence type="ECO:0000256" key="2">
    <source>
        <dbReference type="ARBA" id="ARBA00004613"/>
    </source>
</evidence>
<dbReference type="InterPro" id="IPR045379">
    <property type="entry name" value="Crinkler_N"/>
</dbReference>
<accession>A0A0C9YZB7</accession>
<dbReference type="Proteomes" id="UP000054018">
    <property type="component" value="Unassembled WGS sequence"/>
</dbReference>
<dbReference type="HOGENOM" id="CLU_2270203_0_0_1"/>
<dbReference type="GO" id="GO:0043657">
    <property type="term" value="C:host cell"/>
    <property type="evidence" value="ECO:0007669"/>
    <property type="project" value="UniProtKB-SubCell"/>
</dbReference>
<organism evidence="5 6">
    <name type="scientific">Pisolithus microcarpus 441</name>
    <dbReference type="NCBI Taxonomy" id="765257"/>
    <lineage>
        <taxon>Eukaryota</taxon>
        <taxon>Fungi</taxon>
        <taxon>Dikarya</taxon>
        <taxon>Basidiomycota</taxon>
        <taxon>Agaricomycotina</taxon>
        <taxon>Agaricomycetes</taxon>
        <taxon>Agaricomycetidae</taxon>
        <taxon>Boletales</taxon>
        <taxon>Sclerodermatineae</taxon>
        <taxon>Pisolithaceae</taxon>
        <taxon>Pisolithus</taxon>
    </lineage>
</organism>
<evidence type="ECO:0000256" key="3">
    <source>
        <dbReference type="ARBA" id="ARBA00022525"/>
    </source>
</evidence>
<comment type="subcellular location">
    <subcellularLocation>
        <location evidence="1">Host cell</location>
    </subcellularLocation>
    <subcellularLocation>
        <location evidence="2">Secreted</location>
    </subcellularLocation>
</comment>
<reference evidence="6" key="2">
    <citation type="submission" date="2015-01" db="EMBL/GenBank/DDBJ databases">
        <title>Evolutionary Origins and Diversification of the Mycorrhizal Mutualists.</title>
        <authorList>
            <consortium name="DOE Joint Genome Institute"/>
            <consortium name="Mycorrhizal Genomics Consortium"/>
            <person name="Kohler A."/>
            <person name="Kuo A."/>
            <person name="Nagy L.G."/>
            <person name="Floudas D."/>
            <person name="Copeland A."/>
            <person name="Barry K.W."/>
            <person name="Cichocki N."/>
            <person name="Veneault-Fourrey C."/>
            <person name="LaButti K."/>
            <person name="Lindquist E.A."/>
            <person name="Lipzen A."/>
            <person name="Lundell T."/>
            <person name="Morin E."/>
            <person name="Murat C."/>
            <person name="Riley R."/>
            <person name="Ohm R."/>
            <person name="Sun H."/>
            <person name="Tunlid A."/>
            <person name="Henrissat B."/>
            <person name="Grigoriev I.V."/>
            <person name="Hibbett D.S."/>
            <person name="Martin F."/>
        </authorList>
    </citation>
    <scope>NUCLEOTIDE SEQUENCE [LARGE SCALE GENOMIC DNA]</scope>
    <source>
        <strain evidence="6">441</strain>
    </source>
</reference>
<dbReference type="AlphaFoldDB" id="A0A0C9YZB7"/>
<name>A0A0C9YZB7_9AGAM</name>
<keyword evidence="3" id="KW-0964">Secreted</keyword>
<dbReference type="GO" id="GO:0005576">
    <property type="term" value="C:extracellular region"/>
    <property type="evidence" value="ECO:0007669"/>
    <property type="project" value="UniProtKB-SubCell"/>
</dbReference>
<dbReference type="Pfam" id="PF20147">
    <property type="entry name" value="Crinkler"/>
    <property type="match status" value="1"/>
</dbReference>
<feature type="domain" description="Crinkler effector protein N-terminal" evidence="4">
    <location>
        <begin position="1"/>
        <end position="93"/>
    </location>
</feature>
<evidence type="ECO:0000256" key="1">
    <source>
        <dbReference type="ARBA" id="ARBA00004340"/>
    </source>
</evidence>
<feature type="non-terminal residue" evidence="5">
    <location>
        <position position="99"/>
    </location>
</feature>
<keyword evidence="6" id="KW-1185">Reference proteome</keyword>
<dbReference type="OrthoDB" id="2427869at2759"/>
<gene>
    <name evidence="5" type="ORF">PISMIDRAFT_39420</name>
</gene>